<keyword evidence="5" id="KW-1185">Reference proteome</keyword>
<dbReference type="InterPro" id="IPR029045">
    <property type="entry name" value="ClpP/crotonase-like_dom_sf"/>
</dbReference>
<dbReference type="InterPro" id="IPR001753">
    <property type="entry name" value="Enoyl-CoA_hydra/iso"/>
</dbReference>
<dbReference type="GO" id="GO:0005506">
    <property type="term" value="F:iron ion binding"/>
    <property type="evidence" value="ECO:0007669"/>
    <property type="project" value="InterPro"/>
</dbReference>
<evidence type="ECO:0000256" key="1">
    <source>
        <dbReference type="ARBA" id="ARBA00005254"/>
    </source>
</evidence>
<protein>
    <submittedName>
        <fullName evidence="4">Enoyl-CoA hydratase</fullName>
    </submittedName>
</protein>
<dbReference type="RefSeq" id="WP_124390758.1">
    <property type="nucleotide sequence ID" value="NZ_BHYM01000016.1"/>
</dbReference>
<organism evidence="4 5">
    <name type="scientific">Rhodococcus wratislaviensis</name>
    <name type="common">Tsukamurella wratislaviensis</name>
    <dbReference type="NCBI Taxonomy" id="44752"/>
    <lineage>
        <taxon>Bacteria</taxon>
        <taxon>Bacillati</taxon>
        <taxon>Actinomycetota</taxon>
        <taxon>Actinomycetes</taxon>
        <taxon>Mycobacteriales</taxon>
        <taxon>Nocardiaceae</taxon>
        <taxon>Rhodococcus</taxon>
    </lineage>
</organism>
<dbReference type="OrthoDB" id="4284283at2"/>
<dbReference type="GO" id="GO:0016705">
    <property type="term" value="F:oxidoreductase activity, acting on paired donors, with incorporation or reduction of molecular oxygen"/>
    <property type="evidence" value="ECO:0007669"/>
    <property type="project" value="InterPro"/>
</dbReference>
<dbReference type="PROSITE" id="PS00086">
    <property type="entry name" value="CYTOCHROME_P450"/>
    <property type="match status" value="1"/>
</dbReference>
<proteinExistence type="inferred from homology"/>
<keyword evidence="3" id="KW-0456">Lyase</keyword>
<evidence type="ECO:0000313" key="4">
    <source>
        <dbReference type="EMBL" id="GCE38127.1"/>
    </source>
</evidence>
<dbReference type="PANTHER" id="PTHR11941">
    <property type="entry name" value="ENOYL-COA HYDRATASE-RELATED"/>
    <property type="match status" value="1"/>
</dbReference>
<comment type="similarity">
    <text evidence="1">Belongs to the enoyl-CoA hydratase/isomerase family.</text>
</comment>
<dbReference type="GO" id="GO:0006635">
    <property type="term" value="P:fatty acid beta-oxidation"/>
    <property type="evidence" value="ECO:0007669"/>
    <property type="project" value="TreeGrafter"/>
</dbReference>
<dbReference type="GO" id="GO:0016829">
    <property type="term" value="F:lyase activity"/>
    <property type="evidence" value="ECO:0007669"/>
    <property type="project" value="UniProtKB-KW"/>
</dbReference>
<dbReference type="NCBIfam" id="NF006013">
    <property type="entry name" value="PRK08150.1"/>
    <property type="match status" value="1"/>
</dbReference>
<gene>
    <name evidence="4" type="ORF">Rhow_001149</name>
</gene>
<dbReference type="InterPro" id="IPR017972">
    <property type="entry name" value="Cyt_P450_CS"/>
</dbReference>
<keyword evidence="2" id="KW-0443">Lipid metabolism</keyword>
<dbReference type="Proteomes" id="UP000287519">
    <property type="component" value="Unassembled WGS sequence"/>
</dbReference>
<dbReference type="SUPFAM" id="SSF52096">
    <property type="entry name" value="ClpP/crotonase"/>
    <property type="match status" value="1"/>
</dbReference>
<evidence type="ECO:0000256" key="2">
    <source>
        <dbReference type="ARBA" id="ARBA00023098"/>
    </source>
</evidence>
<dbReference type="AlphaFoldDB" id="A0A402C3H2"/>
<dbReference type="InterPro" id="IPR014748">
    <property type="entry name" value="Enoyl-CoA_hydra_C"/>
</dbReference>
<comment type="caution">
    <text evidence="4">The sequence shown here is derived from an EMBL/GenBank/DDBJ whole genome shotgun (WGS) entry which is preliminary data.</text>
</comment>
<name>A0A402C3H2_RHOWR</name>
<sequence length="267" mass="28759">MTSLLTYDIDDKIALIGINRPGKRNAMTDDMFAELGDLAERASEESSAAVIFGFGDHFCAGLDLADVMHKMSDGDLARPVIGRHVPHVAFDKIARGTIPFVSALTGAVIGAGLEIAASTQLRVADDTAFFALPEAQRGIFVGAGGSVRVQRLVGNARMTDMMLTGRALSADEALHQNLVQYHVSAGNALDEAIRLARQVATNAPVTNWTIIHGLSRVNDMSYDDALFFETLVARNSVSGQSEGRLRAFVEKRAPRLERPSFDATQQS</sequence>
<evidence type="ECO:0000256" key="3">
    <source>
        <dbReference type="ARBA" id="ARBA00023239"/>
    </source>
</evidence>
<reference evidence="4 5" key="1">
    <citation type="submission" date="2018-11" db="EMBL/GenBank/DDBJ databases">
        <title>Microbial catabolism of amino acid.</title>
        <authorList>
            <person name="Hibi M."/>
            <person name="Ogawa J."/>
        </authorList>
    </citation>
    <scope>NUCLEOTIDE SEQUENCE [LARGE SCALE GENOMIC DNA]</scope>
    <source>
        <strain evidence="4 5">C31-06</strain>
    </source>
</reference>
<accession>A0A402C3H2</accession>
<evidence type="ECO:0000313" key="5">
    <source>
        <dbReference type="Proteomes" id="UP000287519"/>
    </source>
</evidence>
<dbReference type="PANTHER" id="PTHR11941:SF169">
    <property type="entry name" value="(7AS)-7A-METHYL-1,5-DIOXO-2,3,5,6,7,7A-HEXAHYDRO-1H-INDENE-CARBOXYL-COA HYDROLASE"/>
    <property type="match status" value="1"/>
</dbReference>
<dbReference type="Gene3D" id="3.90.226.10">
    <property type="entry name" value="2-enoyl-CoA Hydratase, Chain A, domain 1"/>
    <property type="match status" value="1"/>
</dbReference>
<dbReference type="Pfam" id="PF00378">
    <property type="entry name" value="ECH_1"/>
    <property type="match status" value="1"/>
</dbReference>
<dbReference type="Gene3D" id="1.10.12.10">
    <property type="entry name" value="Lyase 2-enoyl-coa Hydratase, Chain A, domain 2"/>
    <property type="match status" value="1"/>
</dbReference>
<dbReference type="CDD" id="cd06558">
    <property type="entry name" value="crotonase-like"/>
    <property type="match status" value="1"/>
</dbReference>
<dbReference type="EMBL" id="BHYM01000016">
    <property type="protein sequence ID" value="GCE38127.1"/>
    <property type="molecule type" value="Genomic_DNA"/>
</dbReference>